<dbReference type="RefSeq" id="WP_089274266.1">
    <property type="nucleotide sequence ID" value="NZ_FZOC01000004.1"/>
</dbReference>
<dbReference type="EMBL" id="FZOC01000004">
    <property type="protein sequence ID" value="SNR95837.1"/>
    <property type="molecule type" value="Genomic_DNA"/>
</dbReference>
<dbReference type="Proteomes" id="UP000198324">
    <property type="component" value="Unassembled WGS sequence"/>
</dbReference>
<evidence type="ECO:0000313" key="2">
    <source>
        <dbReference type="Proteomes" id="UP000198324"/>
    </source>
</evidence>
<accession>A0A239AJI5</accession>
<dbReference type="OrthoDB" id="5458306at2"/>
<keyword evidence="2" id="KW-1185">Reference proteome</keyword>
<gene>
    <name evidence="1" type="ORF">SAMN04488503_2034</name>
</gene>
<reference evidence="1 2" key="1">
    <citation type="submission" date="2017-06" db="EMBL/GenBank/DDBJ databases">
        <authorList>
            <person name="Kim H.J."/>
            <person name="Triplett B.A."/>
        </authorList>
    </citation>
    <scope>NUCLEOTIDE SEQUENCE [LARGE SCALE GENOMIC DNA]</scope>
    <source>
        <strain evidence="1 2">DSM 13116</strain>
    </source>
</reference>
<sequence length="142" mass="15540">MQKQLSLFHDDHGALAGLVPALRAAMNRAAGADSAGRKLLVDKVNEIARQAGLRLTTGNALSISKDTLDKWLAPSDRDHTPSLLAVVVFCAATRDPAPLQMVLRVIGLDVMTEEDRKLRDYGKACLAEREARRRKKILEGNI</sequence>
<organism evidence="1 2">
    <name type="scientific">Humidesulfovibrio mexicanus</name>
    <dbReference type="NCBI Taxonomy" id="147047"/>
    <lineage>
        <taxon>Bacteria</taxon>
        <taxon>Pseudomonadati</taxon>
        <taxon>Thermodesulfobacteriota</taxon>
        <taxon>Desulfovibrionia</taxon>
        <taxon>Desulfovibrionales</taxon>
        <taxon>Desulfovibrionaceae</taxon>
        <taxon>Humidesulfovibrio</taxon>
    </lineage>
</organism>
<name>A0A239AJI5_9BACT</name>
<dbReference type="AlphaFoldDB" id="A0A239AJI5"/>
<protein>
    <submittedName>
        <fullName evidence="1">Uncharacterized protein</fullName>
    </submittedName>
</protein>
<proteinExistence type="predicted"/>
<evidence type="ECO:0000313" key="1">
    <source>
        <dbReference type="EMBL" id="SNR95837.1"/>
    </source>
</evidence>